<dbReference type="Proteomes" id="UP000626109">
    <property type="component" value="Unassembled WGS sequence"/>
</dbReference>
<proteinExistence type="predicted"/>
<sequence>MQDELTAYLMAIQPPSSVMPEQRAPTPDMDNYIAQNLEFFESLNSSYASLKAQKSTVEAEVGTKTAECAEGRLVFDAKFCLWKTEVENASRITCTAARKLERSTRRLRRRPSPMLKVAGQTATPS</sequence>
<evidence type="ECO:0000256" key="1">
    <source>
        <dbReference type="SAM" id="MobiDB-lite"/>
    </source>
</evidence>
<dbReference type="AlphaFoldDB" id="A0A813KW43"/>
<gene>
    <name evidence="2" type="ORF">PGLA2088_LOCUS38115</name>
</gene>
<protein>
    <submittedName>
        <fullName evidence="2">Uncharacterized protein</fullName>
    </submittedName>
</protein>
<feature type="region of interest" description="Disordered" evidence="1">
    <location>
        <begin position="103"/>
        <end position="125"/>
    </location>
</feature>
<comment type="caution">
    <text evidence="2">The sequence shown here is derived from an EMBL/GenBank/DDBJ whole genome shotgun (WGS) entry which is preliminary data.</text>
</comment>
<dbReference type="EMBL" id="CAJNNW010032661">
    <property type="protein sequence ID" value="CAE8714644.1"/>
    <property type="molecule type" value="Genomic_DNA"/>
</dbReference>
<organism evidence="2 3">
    <name type="scientific">Polarella glacialis</name>
    <name type="common">Dinoflagellate</name>
    <dbReference type="NCBI Taxonomy" id="89957"/>
    <lineage>
        <taxon>Eukaryota</taxon>
        <taxon>Sar</taxon>
        <taxon>Alveolata</taxon>
        <taxon>Dinophyceae</taxon>
        <taxon>Suessiales</taxon>
        <taxon>Suessiaceae</taxon>
        <taxon>Polarella</taxon>
    </lineage>
</organism>
<evidence type="ECO:0000313" key="3">
    <source>
        <dbReference type="Proteomes" id="UP000626109"/>
    </source>
</evidence>
<evidence type="ECO:0000313" key="2">
    <source>
        <dbReference type="EMBL" id="CAE8714644.1"/>
    </source>
</evidence>
<name>A0A813KW43_POLGL</name>
<accession>A0A813KW43</accession>
<reference evidence="2" key="1">
    <citation type="submission" date="2021-02" db="EMBL/GenBank/DDBJ databases">
        <authorList>
            <person name="Dougan E. K."/>
            <person name="Rhodes N."/>
            <person name="Thang M."/>
            <person name="Chan C."/>
        </authorList>
    </citation>
    <scope>NUCLEOTIDE SEQUENCE</scope>
</reference>